<dbReference type="AlphaFoldDB" id="A0A0V0J360"/>
<dbReference type="EMBL" id="GEEE01003743">
    <property type="protein sequence ID" value="JAP59482.1"/>
    <property type="molecule type" value="Transcribed_RNA"/>
</dbReference>
<sequence length="112" mass="12718">MSSSGFMYSSMSVTNCPHSGICDLFTTGIIAPRGVHYLGHCRPLACSETVRRLEFRDLVCWHDGTLAFRFYPEFQRVVTTSSRVAKNKQQSRLRSAHCCFAFSVRVYPLLSM</sequence>
<evidence type="ECO:0000313" key="1">
    <source>
        <dbReference type="EMBL" id="JAP59482.1"/>
    </source>
</evidence>
<organism evidence="1">
    <name type="scientific">Schistocephalus solidus</name>
    <name type="common">Tapeworm</name>
    <dbReference type="NCBI Taxonomy" id="70667"/>
    <lineage>
        <taxon>Eukaryota</taxon>
        <taxon>Metazoa</taxon>
        <taxon>Spiralia</taxon>
        <taxon>Lophotrochozoa</taxon>
        <taxon>Platyhelminthes</taxon>
        <taxon>Cestoda</taxon>
        <taxon>Eucestoda</taxon>
        <taxon>Diphyllobothriidea</taxon>
        <taxon>Diphyllobothriidae</taxon>
        <taxon>Schistocephalus</taxon>
    </lineage>
</organism>
<gene>
    <name evidence="1" type="ORF">TR165777</name>
</gene>
<proteinExistence type="predicted"/>
<dbReference type="EMBL" id="GEEE01012961">
    <property type="protein sequence ID" value="JAP50264.1"/>
    <property type="molecule type" value="Transcribed_RNA"/>
</dbReference>
<accession>A0A0V0J360</accession>
<reference evidence="1" key="1">
    <citation type="submission" date="2016-01" db="EMBL/GenBank/DDBJ databases">
        <title>Reference transcriptome for the parasite Schistocephalus solidus: insights into the molecular evolution of parasitism.</title>
        <authorList>
            <person name="Hebert F.O."/>
            <person name="Grambauer S."/>
            <person name="Barber I."/>
            <person name="Landry C.R."/>
            <person name="Aubin-Horth N."/>
        </authorList>
    </citation>
    <scope>NUCLEOTIDE SEQUENCE</scope>
</reference>
<name>A0A0V0J360_SCHSO</name>
<protein>
    <submittedName>
        <fullName evidence="1">Uncharacterized protein</fullName>
    </submittedName>
</protein>